<name>A0ABT1D4S7_9PROT</name>
<sequence length="208" mass="20461">MAPPPCLRLLLPLLVLVPGCTARDNDGAALQQALESGRATLAALDPAIGPGMKPGPGRGADPAFRPDGTGVGPAPAGSPPVVLPPMAASVPSATAGGPLLQPVLTAPAARAGGVLPPVQAAELLGLGPGELRLRLGEPALRRPEGPGEIWLYTAAACALDIILYREGHAGLRVAHAAARANGAALRTEAACLSEIAAPRGGLPGGTGA</sequence>
<dbReference type="EMBL" id="JAFIRR010000064">
    <property type="protein sequence ID" value="MCO6416627.1"/>
    <property type="molecule type" value="Genomic_DNA"/>
</dbReference>
<dbReference type="RefSeq" id="WP_252953245.1">
    <property type="nucleotide sequence ID" value="NZ_JAFIRR010000064.1"/>
</dbReference>
<comment type="caution">
    <text evidence="3">The sequence shown here is derived from an EMBL/GenBank/DDBJ whole genome shotgun (WGS) entry which is preliminary data.</text>
</comment>
<feature type="region of interest" description="Disordered" evidence="1">
    <location>
        <begin position="45"/>
        <end position="78"/>
    </location>
</feature>
<evidence type="ECO:0000313" key="3">
    <source>
        <dbReference type="EMBL" id="MCO6416627.1"/>
    </source>
</evidence>
<protein>
    <submittedName>
        <fullName evidence="3">Uncharacterized protein</fullName>
    </submittedName>
</protein>
<evidence type="ECO:0000256" key="2">
    <source>
        <dbReference type="SAM" id="SignalP"/>
    </source>
</evidence>
<accession>A0ABT1D4S7</accession>
<keyword evidence="4" id="KW-1185">Reference proteome</keyword>
<proteinExistence type="predicted"/>
<reference evidence="3 4" key="1">
    <citation type="submission" date="2021-12" db="EMBL/GenBank/DDBJ databases">
        <title>Siccirubricoccus leaddurans sp. nov., a high concentration Zn2+ tolerance bacterium.</title>
        <authorList>
            <person name="Cao Y."/>
        </authorList>
    </citation>
    <scope>NUCLEOTIDE SEQUENCE [LARGE SCALE GENOMIC DNA]</scope>
    <source>
        <strain evidence="3 4">KC 17139</strain>
    </source>
</reference>
<feature type="signal peptide" evidence="2">
    <location>
        <begin position="1"/>
        <end position="22"/>
    </location>
</feature>
<feature type="chain" id="PRO_5046663792" evidence="2">
    <location>
        <begin position="23"/>
        <end position="208"/>
    </location>
</feature>
<keyword evidence="2" id="KW-0732">Signal</keyword>
<organism evidence="3 4">
    <name type="scientific">Siccirubricoccus soli</name>
    <dbReference type="NCBI Taxonomy" id="2899147"/>
    <lineage>
        <taxon>Bacteria</taxon>
        <taxon>Pseudomonadati</taxon>
        <taxon>Pseudomonadota</taxon>
        <taxon>Alphaproteobacteria</taxon>
        <taxon>Acetobacterales</taxon>
        <taxon>Roseomonadaceae</taxon>
        <taxon>Siccirubricoccus</taxon>
    </lineage>
</organism>
<dbReference type="Proteomes" id="UP001523392">
    <property type="component" value="Unassembled WGS sequence"/>
</dbReference>
<evidence type="ECO:0000313" key="4">
    <source>
        <dbReference type="Proteomes" id="UP001523392"/>
    </source>
</evidence>
<evidence type="ECO:0000256" key="1">
    <source>
        <dbReference type="SAM" id="MobiDB-lite"/>
    </source>
</evidence>
<gene>
    <name evidence="3" type="ORF">JYK14_10705</name>
</gene>